<dbReference type="Pfam" id="PF07454">
    <property type="entry name" value="SpoIIP"/>
    <property type="match status" value="1"/>
</dbReference>
<dbReference type="EMBL" id="JAFBFC010000003">
    <property type="protein sequence ID" value="MBM7702973.1"/>
    <property type="molecule type" value="Genomic_DNA"/>
</dbReference>
<dbReference type="SUPFAM" id="SSF53187">
    <property type="entry name" value="Zn-dependent exopeptidases"/>
    <property type="match status" value="1"/>
</dbReference>
<feature type="compositionally biased region" description="Basic and acidic residues" evidence="1">
    <location>
        <begin position="156"/>
        <end position="165"/>
    </location>
</feature>
<keyword evidence="2" id="KW-0812">Transmembrane</keyword>
<dbReference type="Gene3D" id="3.40.630.40">
    <property type="entry name" value="Zn-dependent exopeptidases"/>
    <property type="match status" value="1"/>
</dbReference>
<dbReference type="Proteomes" id="UP000809829">
    <property type="component" value="Unassembled WGS sequence"/>
</dbReference>
<feature type="transmembrane region" description="Helical" evidence="2">
    <location>
        <begin position="20"/>
        <end position="42"/>
    </location>
</feature>
<keyword evidence="2" id="KW-0472">Membrane</keyword>
<dbReference type="InterPro" id="IPR010897">
    <property type="entry name" value="Spore_II_P"/>
</dbReference>
<accession>A0ABS2QU12</accession>
<protein>
    <submittedName>
        <fullName evidence="3">Stage II sporulation protein P</fullName>
    </submittedName>
</protein>
<dbReference type="NCBIfam" id="TIGR02867">
    <property type="entry name" value="spore_II_P"/>
    <property type="match status" value="1"/>
</dbReference>
<name>A0ABS2QU12_9BACI</name>
<comment type="caution">
    <text evidence="3">The sequence shown here is derived from an EMBL/GenBank/DDBJ whole genome shotgun (WGS) entry which is preliminary data.</text>
</comment>
<organism evidence="3 4">
    <name type="scientific">Priestia iocasae</name>
    <dbReference type="NCBI Taxonomy" id="2291674"/>
    <lineage>
        <taxon>Bacteria</taxon>
        <taxon>Bacillati</taxon>
        <taxon>Bacillota</taxon>
        <taxon>Bacilli</taxon>
        <taxon>Bacillales</taxon>
        <taxon>Bacillaceae</taxon>
        <taxon>Priestia</taxon>
    </lineage>
</organism>
<dbReference type="RefSeq" id="WP_205186398.1">
    <property type="nucleotide sequence ID" value="NZ_JAFBFC010000003.1"/>
</dbReference>
<sequence>MKKKNHQHKAGFIVVTSRAVIISVVVVLLMSSAIAVVSYSAFKDQFRSSVIYQTLSNYKAQSLFYLMSQENQHFSQALESDFQPVPFSSVALELTTNIRAKDSRSLLGSELPGFRIFDSNIIIAGEGTDYTTIPQESSPPLETILEERELAKEEIEKYEENEQNRETAPPPSMTTGDRKVVYLYHTHSWESYLPLLGLEGDPNENKAVDNKTNITLIGDILGKELEARGIGTTVDKTNMTQKLNEKKWKSSRSYTMSRGIVEAASLQNKELTYFIDIHRDSLRKDKTTVNINGKAYAKTVFVLGQGNKNFDQNLQLATDLHQRLQKKYPGLSRGVIGKPKTSGQNGVYNQDLSPNAILVEMGGVDNNMEELTNAAKAIADVFSEMYWDAEKVNAQ</sequence>
<gene>
    <name evidence="3" type="ORF">JOC83_001820</name>
</gene>
<evidence type="ECO:0000256" key="2">
    <source>
        <dbReference type="SAM" id="Phobius"/>
    </source>
</evidence>
<evidence type="ECO:0000313" key="4">
    <source>
        <dbReference type="Proteomes" id="UP000809829"/>
    </source>
</evidence>
<proteinExistence type="predicted"/>
<reference evidence="3 4" key="1">
    <citation type="submission" date="2021-01" db="EMBL/GenBank/DDBJ databases">
        <title>Genomic Encyclopedia of Type Strains, Phase IV (KMG-IV): sequencing the most valuable type-strain genomes for metagenomic binning, comparative biology and taxonomic classification.</title>
        <authorList>
            <person name="Goeker M."/>
        </authorList>
    </citation>
    <scope>NUCLEOTIDE SEQUENCE [LARGE SCALE GENOMIC DNA]</scope>
    <source>
        <strain evidence="3 4">DSM 104297</strain>
    </source>
</reference>
<keyword evidence="2" id="KW-1133">Transmembrane helix</keyword>
<keyword evidence="4" id="KW-1185">Reference proteome</keyword>
<evidence type="ECO:0000313" key="3">
    <source>
        <dbReference type="EMBL" id="MBM7702973.1"/>
    </source>
</evidence>
<feature type="region of interest" description="Disordered" evidence="1">
    <location>
        <begin position="156"/>
        <end position="176"/>
    </location>
</feature>
<evidence type="ECO:0000256" key="1">
    <source>
        <dbReference type="SAM" id="MobiDB-lite"/>
    </source>
</evidence>